<reference evidence="3 4" key="1">
    <citation type="submission" date="2016-10" db="EMBL/GenBank/DDBJ databases">
        <authorList>
            <person name="de Groot N.N."/>
        </authorList>
    </citation>
    <scope>NUCLEOTIDE SEQUENCE [LARGE SCALE GENOMIC DNA]</scope>
    <source>
        <strain evidence="3 4">ATCC 35022</strain>
    </source>
</reference>
<sequence length="154" mass="16027">MRMSVPAIAAALLLSTAAGPAPAEAAGVADDVQATIDAMTGAFARGDVRGILATYEPGAVVVGEPGAPVAGTAALTAMFQQFVALEPQFTFMDHEVIEAGDIALHLSTWKMEGRTPDGSPVEQSGLSVAVLRRQPDGRWLMVIDDPYGDHILGR</sequence>
<dbReference type="InterPro" id="IPR032710">
    <property type="entry name" value="NTF2-like_dom_sf"/>
</dbReference>
<gene>
    <name evidence="3" type="ORF">SAMN02982931_04495</name>
</gene>
<keyword evidence="1" id="KW-0732">Signal</keyword>
<evidence type="ECO:0000256" key="1">
    <source>
        <dbReference type="SAM" id="SignalP"/>
    </source>
</evidence>
<organism evidence="3 4">
    <name type="scientific">Bauldia litoralis</name>
    <dbReference type="NCBI Taxonomy" id="665467"/>
    <lineage>
        <taxon>Bacteria</taxon>
        <taxon>Pseudomonadati</taxon>
        <taxon>Pseudomonadota</taxon>
        <taxon>Alphaproteobacteria</taxon>
        <taxon>Hyphomicrobiales</taxon>
        <taxon>Kaistiaceae</taxon>
        <taxon>Bauldia</taxon>
    </lineage>
</organism>
<protein>
    <recommendedName>
        <fullName evidence="2">DUF4440 domain-containing protein</fullName>
    </recommendedName>
</protein>
<keyword evidence="4" id="KW-1185">Reference proteome</keyword>
<feature type="chain" id="PRO_5011551403" description="DUF4440 domain-containing protein" evidence="1">
    <location>
        <begin position="26"/>
        <end position="154"/>
    </location>
</feature>
<feature type="signal peptide" evidence="1">
    <location>
        <begin position="1"/>
        <end position="25"/>
    </location>
</feature>
<name>A0A1G6EGI1_9HYPH</name>
<dbReference type="Proteomes" id="UP000199071">
    <property type="component" value="Unassembled WGS sequence"/>
</dbReference>
<dbReference type="STRING" id="665467.SAMN02982931_04495"/>
<dbReference type="EMBL" id="FMXQ01000012">
    <property type="protein sequence ID" value="SDB56563.1"/>
    <property type="molecule type" value="Genomic_DNA"/>
</dbReference>
<dbReference type="OrthoDB" id="674363at2"/>
<evidence type="ECO:0000259" key="2">
    <source>
        <dbReference type="Pfam" id="PF14534"/>
    </source>
</evidence>
<accession>A0A1G6EGI1</accession>
<evidence type="ECO:0000313" key="3">
    <source>
        <dbReference type="EMBL" id="SDB56563.1"/>
    </source>
</evidence>
<feature type="domain" description="DUF4440" evidence="2">
    <location>
        <begin position="33"/>
        <end position="141"/>
    </location>
</feature>
<dbReference type="AlphaFoldDB" id="A0A1G6EGI1"/>
<dbReference type="RefSeq" id="WP_090880563.1">
    <property type="nucleotide sequence ID" value="NZ_FMXQ01000012.1"/>
</dbReference>
<dbReference type="Pfam" id="PF14534">
    <property type="entry name" value="DUF4440"/>
    <property type="match status" value="1"/>
</dbReference>
<dbReference type="SUPFAM" id="SSF54427">
    <property type="entry name" value="NTF2-like"/>
    <property type="match status" value="1"/>
</dbReference>
<proteinExistence type="predicted"/>
<evidence type="ECO:0000313" key="4">
    <source>
        <dbReference type="Proteomes" id="UP000199071"/>
    </source>
</evidence>
<dbReference type="Gene3D" id="3.10.450.50">
    <property type="match status" value="1"/>
</dbReference>
<dbReference type="InterPro" id="IPR027843">
    <property type="entry name" value="DUF4440"/>
</dbReference>